<dbReference type="PANTHER" id="PTHR20857:SF15">
    <property type="entry name" value="THIAMINE-PHOSPHATE SYNTHASE"/>
    <property type="match status" value="1"/>
</dbReference>
<organism evidence="14 15">
    <name type="scientific">Acidihalobacter yilgarnensis</name>
    <dbReference type="NCBI Taxonomy" id="2819280"/>
    <lineage>
        <taxon>Bacteria</taxon>
        <taxon>Pseudomonadati</taxon>
        <taxon>Pseudomonadota</taxon>
        <taxon>Gammaproteobacteria</taxon>
        <taxon>Chromatiales</taxon>
        <taxon>Ectothiorhodospiraceae</taxon>
        <taxon>Acidihalobacter</taxon>
    </lineage>
</organism>
<evidence type="ECO:0000256" key="9">
    <source>
        <dbReference type="HAMAP-Rule" id="MF_00097"/>
    </source>
</evidence>
<evidence type="ECO:0000256" key="6">
    <source>
        <dbReference type="ARBA" id="ARBA00047334"/>
    </source>
</evidence>
<feature type="binding site" evidence="9">
    <location>
        <begin position="147"/>
        <end position="149"/>
    </location>
    <ligand>
        <name>2-[(2R,5Z)-2-carboxy-4-methylthiazol-5(2H)-ylidene]ethyl phosphate</name>
        <dbReference type="ChEBI" id="CHEBI:62899"/>
    </ligand>
</feature>
<feature type="binding site" evidence="9">
    <location>
        <position position="176"/>
    </location>
    <ligand>
        <name>2-[(2R,5Z)-2-carboxy-4-methylthiazol-5(2H)-ylidene]ethyl phosphate</name>
        <dbReference type="ChEBI" id="CHEBI:62899"/>
    </ligand>
</feature>
<dbReference type="AlphaFoldDB" id="A0A1D8IRM4"/>
<keyword evidence="5 9" id="KW-0784">Thiamine biosynthesis</keyword>
<keyword evidence="12" id="KW-1133">Transmembrane helix</keyword>
<evidence type="ECO:0000313" key="14">
    <source>
        <dbReference type="EMBL" id="AOU99045.1"/>
    </source>
</evidence>
<feature type="binding site" evidence="9">
    <location>
        <position position="101"/>
    </location>
    <ligand>
        <name>Mg(2+)</name>
        <dbReference type="ChEBI" id="CHEBI:18420"/>
    </ligand>
</feature>
<gene>
    <name evidence="9" type="primary">thiE</name>
    <name evidence="14" type="ORF">BI364_14820</name>
</gene>
<evidence type="ECO:0000313" key="15">
    <source>
        <dbReference type="Proteomes" id="UP000095401"/>
    </source>
</evidence>
<dbReference type="InterPro" id="IPR036206">
    <property type="entry name" value="ThiamineP_synth_sf"/>
</dbReference>
<comment type="similarity">
    <text evidence="9 10">Belongs to the thiamine-phosphate synthase family.</text>
</comment>
<feature type="binding site" evidence="9">
    <location>
        <position position="81"/>
    </location>
    <ligand>
        <name>4-amino-2-methyl-5-(diphosphooxymethyl)pyrimidine</name>
        <dbReference type="ChEBI" id="CHEBI:57841"/>
    </ligand>
</feature>
<evidence type="ECO:0000256" key="5">
    <source>
        <dbReference type="ARBA" id="ARBA00022977"/>
    </source>
</evidence>
<evidence type="ECO:0000256" key="8">
    <source>
        <dbReference type="ARBA" id="ARBA00047883"/>
    </source>
</evidence>
<evidence type="ECO:0000256" key="11">
    <source>
        <dbReference type="RuleBase" id="RU004253"/>
    </source>
</evidence>
<dbReference type="KEGG" id="aprs:BI364_14820"/>
<evidence type="ECO:0000256" key="2">
    <source>
        <dbReference type="ARBA" id="ARBA00022679"/>
    </source>
</evidence>
<dbReference type="SUPFAM" id="SSF51391">
    <property type="entry name" value="Thiamin phosphate synthase"/>
    <property type="match status" value="1"/>
</dbReference>
<evidence type="ECO:0000256" key="12">
    <source>
        <dbReference type="SAM" id="Phobius"/>
    </source>
</evidence>
<feature type="binding site" evidence="9">
    <location>
        <begin position="49"/>
        <end position="53"/>
    </location>
    <ligand>
        <name>4-amino-2-methyl-5-(diphosphooxymethyl)pyrimidine</name>
        <dbReference type="ChEBI" id="CHEBI:57841"/>
    </ligand>
</feature>
<dbReference type="RefSeq" id="WP_070079398.1">
    <property type="nucleotide sequence ID" value="NZ_CP017415.1"/>
</dbReference>
<comment type="catalytic activity">
    <reaction evidence="8 9 10">
        <text>2-[(2R,5Z)-2-carboxy-4-methylthiazol-5(2H)-ylidene]ethyl phosphate + 4-amino-2-methyl-5-(diphosphooxymethyl)pyrimidine + 2 H(+) = thiamine phosphate + CO2 + diphosphate</text>
        <dbReference type="Rhea" id="RHEA:47844"/>
        <dbReference type="ChEBI" id="CHEBI:15378"/>
        <dbReference type="ChEBI" id="CHEBI:16526"/>
        <dbReference type="ChEBI" id="CHEBI:33019"/>
        <dbReference type="ChEBI" id="CHEBI:37575"/>
        <dbReference type="ChEBI" id="CHEBI:57841"/>
        <dbReference type="ChEBI" id="CHEBI:62899"/>
        <dbReference type="EC" id="2.5.1.3"/>
    </reaction>
</comment>
<dbReference type="GO" id="GO:0004789">
    <property type="term" value="F:thiamine-phosphate diphosphorylase activity"/>
    <property type="evidence" value="ECO:0007669"/>
    <property type="project" value="UniProtKB-UniRule"/>
</dbReference>
<keyword evidence="2 9" id="KW-0808">Transferase</keyword>
<dbReference type="GO" id="GO:0000287">
    <property type="term" value="F:magnesium ion binding"/>
    <property type="evidence" value="ECO:0007669"/>
    <property type="project" value="UniProtKB-UniRule"/>
</dbReference>
<comment type="catalytic activity">
    <reaction evidence="6 9 10">
        <text>4-methyl-5-(2-phosphooxyethyl)-thiazole + 4-amino-2-methyl-5-(diphosphooxymethyl)pyrimidine + H(+) = thiamine phosphate + diphosphate</text>
        <dbReference type="Rhea" id="RHEA:22328"/>
        <dbReference type="ChEBI" id="CHEBI:15378"/>
        <dbReference type="ChEBI" id="CHEBI:33019"/>
        <dbReference type="ChEBI" id="CHEBI:37575"/>
        <dbReference type="ChEBI" id="CHEBI:57841"/>
        <dbReference type="ChEBI" id="CHEBI:58296"/>
        <dbReference type="EC" id="2.5.1.3"/>
    </reaction>
</comment>
<dbReference type="Pfam" id="PF02581">
    <property type="entry name" value="TMP-TENI"/>
    <property type="match status" value="1"/>
</dbReference>
<feature type="binding site" evidence="9">
    <location>
        <position position="150"/>
    </location>
    <ligand>
        <name>4-amino-2-methyl-5-(diphosphooxymethyl)pyrimidine</name>
        <dbReference type="ChEBI" id="CHEBI:57841"/>
    </ligand>
</feature>
<feature type="transmembrane region" description="Helical" evidence="12">
    <location>
        <begin position="182"/>
        <end position="203"/>
    </location>
</feature>
<evidence type="ECO:0000256" key="10">
    <source>
        <dbReference type="RuleBase" id="RU003826"/>
    </source>
</evidence>
<keyword evidence="12" id="KW-0812">Transmembrane</keyword>
<dbReference type="NCBIfam" id="TIGR00693">
    <property type="entry name" value="thiE"/>
    <property type="match status" value="1"/>
</dbReference>
<feature type="binding site" evidence="9">
    <location>
        <begin position="196"/>
        <end position="197"/>
    </location>
    <ligand>
        <name>2-[(2R,5Z)-2-carboxy-4-methylthiazol-5(2H)-ylidene]ethyl phosphate</name>
        <dbReference type="ChEBI" id="CHEBI:62899"/>
    </ligand>
</feature>
<dbReference type="InterPro" id="IPR034291">
    <property type="entry name" value="TMP_synthase"/>
</dbReference>
<dbReference type="PANTHER" id="PTHR20857">
    <property type="entry name" value="THIAMINE-PHOSPHATE PYROPHOSPHORYLASE"/>
    <property type="match status" value="1"/>
</dbReference>
<evidence type="ECO:0000256" key="4">
    <source>
        <dbReference type="ARBA" id="ARBA00022842"/>
    </source>
</evidence>
<dbReference type="CDD" id="cd00564">
    <property type="entry name" value="TMP_TenI"/>
    <property type="match status" value="1"/>
</dbReference>
<dbReference type="EC" id="2.5.1.3" evidence="9"/>
<comment type="function">
    <text evidence="9">Condenses 4-methyl-5-(beta-hydroxyethyl)thiazole monophosphate (THZ-P) and 2-methyl-4-amino-5-hydroxymethyl pyrimidine pyrophosphate (HMP-PP) to form thiamine monophosphate (TMP).</text>
</comment>
<dbReference type="Proteomes" id="UP000095401">
    <property type="component" value="Chromosome"/>
</dbReference>
<comment type="cofactor">
    <cofactor evidence="9">
        <name>Mg(2+)</name>
        <dbReference type="ChEBI" id="CHEBI:18420"/>
    </cofactor>
    <text evidence="9">Binds 1 Mg(2+) ion per subunit.</text>
</comment>
<evidence type="ECO:0000256" key="7">
    <source>
        <dbReference type="ARBA" id="ARBA00047851"/>
    </source>
</evidence>
<name>A0A1D8IRM4_9GAMM</name>
<keyword evidence="12" id="KW-0472">Membrane</keyword>
<dbReference type="EMBL" id="CP017415">
    <property type="protein sequence ID" value="AOU99045.1"/>
    <property type="molecule type" value="Genomic_DNA"/>
</dbReference>
<feature type="domain" description="Thiamine phosphate synthase/TenI" evidence="13">
    <location>
        <begin position="19"/>
        <end position="199"/>
    </location>
</feature>
<evidence type="ECO:0000256" key="1">
    <source>
        <dbReference type="ARBA" id="ARBA00005165"/>
    </source>
</evidence>
<keyword evidence="3 9" id="KW-0479">Metal-binding</keyword>
<keyword evidence="4 9" id="KW-0460">Magnesium</keyword>
<dbReference type="Gene3D" id="3.20.20.70">
    <property type="entry name" value="Aldolase class I"/>
    <property type="match status" value="1"/>
</dbReference>
<feature type="binding site" evidence="9">
    <location>
        <position position="120"/>
    </location>
    <ligand>
        <name>4-amino-2-methyl-5-(diphosphooxymethyl)pyrimidine</name>
        <dbReference type="ChEBI" id="CHEBI:57841"/>
    </ligand>
</feature>
<dbReference type="InterPro" id="IPR022998">
    <property type="entry name" value="ThiamineP_synth_TenI"/>
</dbReference>
<keyword evidence="15" id="KW-1185">Reference proteome</keyword>
<protein>
    <recommendedName>
        <fullName evidence="9">Thiamine-phosphate synthase</fullName>
        <shortName evidence="9">TP synthase</shortName>
        <shortName evidence="9">TPS</shortName>
        <ecNumber evidence="9">2.5.1.3</ecNumber>
    </recommendedName>
    <alternativeName>
        <fullName evidence="9">Thiamine-phosphate pyrophosphorylase</fullName>
        <shortName evidence="9">TMP pyrophosphorylase</shortName>
        <shortName evidence="9">TMP-PPase</shortName>
    </alternativeName>
</protein>
<accession>A0A1D8IRM4</accession>
<comment type="pathway">
    <text evidence="1 9 11">Cofactor biosynthesis; thiamine diphosphate biosynthesis; thiamine phosphate from 4-amino-2-methyl-5-diphosphomethylpyrimidine and 4-methyl-5-(2-phosphoethyl)-thiazole: step 1/1.</text>
</comment>
<evidence type="ECO:0000256" key="3">
    <source>
        <dbReference type="ARBA" id="ARBA00022723"/>
    </source>
</evidence>
<dbReference type="HAMAP" id="MF_00097">
    <property type="entry name" value="TMP_synthase"/>
    <property type="match status" value="1"/>
</dbReference>
<evidence type="ECO:0000259" key="13">
    <source>
        <dbReference type="Pfam" id="PF02581"/>
    </source>
</evidence>
<dbReference type="UniPathway" id="UPA00060">
    <property type="reaction ID" value="UER00141"/>
</dbReference>
<comment type="catalytic activity">
    <reaction evidence="7 9 10">
        <text>2-(2-carboxy-4-methylthiazol-5-yl)ethyl phosphate + 4-amino-2-methyl-5-(diphosphooxymethyl)pyrimidine + 2 H(+) = thiamine phosphate + CO2 + diphosphate</text>
        <dbReference type="Rhea" id="RHEA:47848"/>
        <dbReference type="ChEBI" id="CHEBI:15378"/>
        <dbReference type="ChEBI" id="CHEBI:16526"/>
        <dbReference type="ChEBI" id="CHEBI:33019"/>
        <dbReference type="ChEBI" id="CHEBI:37575"/>
        <dbReference type="ChEBI" id="CHEBI:57841"/>
        <dbReference type="ChEBI" id="CHEBI:62890"/>
        <dbReference type="EC" id="2.5.1.3"/>
    </reaction>
</comment>
<dbReference type="InterPro" id="IPR013785">
    <property type="entry name" value="Aldolase_TIM"/>
</dbReference>
<dbReference type="GO" id="GO:0009228">
    <property type="term" value="P:thiamine biosynthetic process"/>
    <property type="evidence" value="ECO:0007669"/>
    <property type="project" value="UniProtKB-KW"/>
</dbReference>
<dbReference type="GO" id="GO:0009229">
    <property type="term" value="P:thiamine diphosphate biosynthetic process"/>
    <property type="evidence" value="ECO:0007669"/>
    <property type="project" value="UniProtKB-UniRule"/>
</dbReference>
<dbReference type="GO" id="GO:0005737">
    <property type="term" value="C:cytoplasm"/>
    <property type="evidence" value="ECO:0007669"/>
    <property type="project" value="TreeGrafter"/>
</dbReference>
<proteinExistence type="inferred from homology"/>
<sequence>MTEAAVISASRHRPPLGGLYVITDAHLTPGNRLIEAAGEALAGGARWLQYRDKGDDETRRLAEARALQRLCHEQGAGFIVNDDLDLAVACGADGLHIGADDAPLAEARARLGPEAVIGISCYNRLDLAREAAAAGADYLAFGSLYPSQTKPEAVAAGLALIHDARTFGRPVCAIGGIDAGNAAAVIAAGANLIAVVSAVFGVADIRTAARRLSMLFKTG</sequence>
<feature type="binding site" evidence="9">
    <location>
        <position position="82"/>
    </location>
    <ligand>
        <name>Mg(2+)</name>
        <dbReference type="ChEBI" id="CHEBI:18420"/>
    </ligand>
</feature>
<reference evidence="15" key="1">
    <citation type="submission" date="2016-09" db="EMBL/GenBank/DDBJ databases">
        <title>Acidihalobacter prosperus F5.</title>
        <authorList>
            <person name="Khaleque H.N."/>
            <person name="Ramsay J.P."/>
            <person name="Kaksonen A.H."/>
            <person name="Boxall N.J."/>
            <person name="Watkin E.L.J."/>
        </authorList>
    </citation>
    <scope>NUCLEOTIDE SEQUENCE [LARGE SCALE GENOMIC DNA]</scope>
    <source>
        <strain evidence="15">F5</strain>
    </source>
</reference>